<dbReference type="EMBL" id="RWJN01000451">
    <property type="protein sequence ID" value="TCD61568.1"/>
    <property type="molecule type" value="Genomic_DNA"/>
</dbReference>
<feature type="region of interest" description="Disordered" evidence="1">
    <location>
        <begin position="460"/>
        <end position="501"/>
    </location>
</feature>
<feature type="compositionally biased region" description="Basic and acidic residues" evidence="1">
    <location>
        <begin position="462"/>
        <end position="496"/>
    </location>
</feature>
<evidence type="ECO:0008006" key="4">
    <source>
        <dbReference type="Google" id="ProtNLM"/>
    </source>
</evidence>
<comment type="caution">
    <text evidence="2">The sequence shown here is derived from an EMBL/GenBank/DDBJ whole genome shotgun (WGS) entry which is preliminary data.</text>
</comment>
<dbReference type="OrthoDB" id="4161428at2759"/>
<sequence>MLNEESFRHAYDRDDDGHGGPGEDAGSGKRKMSSKESSQAGVASKRARLDVLNHKAGLSIAEFHPSSSVAQPFDAIPDAHMPVDHFLTTGSSATRSLDAFPSTFMPTDTFATSRTSATSYTASFLDSSQDLPSTSLVPDSMCVTPIRGSPVDTREVGIQAEPTLAHTSTSTDERSDSNIVGTEGVASRVDTCVDTGEPPKMVDCGVQGCPVDEIDLVATSVARLTINKADSQAGAPQVRTFSFTEDSPPTLDRGVQVSPIPIVEDVEDDTTIDPPSPLTDYEYPYTVVDEAALTTAVSAEVVASAWTETDVNGVALPALLDLASRLPFADKATDVWWAEGKVKTKGPWCEEWCEKLQKMVNVLSHDLGYVEKLADEARPAEECDYYTHIPFEPNRSASELAAMVKEALMKGHFVKASGPPGNAPEFNLDSIVEATGLPLNVLMQVLDAALRTQVNLDEDEPDFTKDYWHPDKVEERRVQAEKDEKAKQEREEQGKEEPEEPSYHVKVTVRQFIEEIFSGRVRALLDAPSMDSSVPGYVKFLDDAYRSYQVRRNEDPFRRGIPLDVAHARSWLLLHYGLFHTYQHFDSEGYATYVEIVSGYKFWVFTSVEEVADAKTRQQHKNSMLKHQAHSVEFISKEEGIKRWIVFAGPGDTLFQCPGQMHEVYTPVPTFTRGGHFYTYDTFHMTAATQRYSYSIGLLNTNHEHESAQLTTWMMINAIKYNDRSTYTVKGLAALCRMVLNPLEYWERLYDDPDLEYKRSHPEHRDCEMMDDRQHALYNAALLQKELRLGKGENVIFKDGYYDTKGGNMKVVTITDALREKLL</sequence>
<protein>
    <recommendedName>
        <fullName evidence="4">JmjC domain-containing protein</fullName>
    </recommendedName>
</protein>
<reference evidence="2 3" key="1">
    <citation type="submission" date="2018-11" db="EMBL/GenBank/DDBJ databases">
        <title>Genome assembly of Steccherinum ochraceum LE-BIN_3174, the white-rot fungus of the Steccherinaceae family (The Residual Polyporoid clade, Polyporales, Basidiomycota).</title>
        <authorList>
            <person name="Fedorova T.V."/>
            <person name="Glazunova O.A."/>
            <person name="Landesman E.O."/>
            <person name="Moiseenko K.V."/>
            <person name="Psurtseva N.V."/>
            <person name="Savinova O.S."/>
            <person name="Shakhova N.V."/>
            <person name="Tyazhelova T.V."/>
            <person name="Vasina D.V."/>
        </authorList>
    </citation>
    <scope>NUCLEOTIDE SEQUENCE [LARGE SCALE GENOMIC DNA]</scope>
    <source>
        <strain evidence="2 3">LE-BIN_3174</strain>
    </source>
</reference>
<accession>A0A4R0RD88</accession>
<evidence type="ECO:0000313" key="2">
    <source>
        <dbReference type="EMBL" id="TCD61568.1"/>
    </source>
</evidence>
<evidence type="ECO:0000256" key="1">
    <source>
        <dbReference type="SAM" id="MobiDB-lite"/>
    </source>
</evidence>
<gene>
    <name evidence="2" type="ORF">EIP91_008242</name>
</gene>
<feature type="region of interest" description="Disordered" evidence="1">
    <location>
        <begin position="159"/>
        <end position="182"/>
    </location>
</feature>
<keyword evidence="3" id="KW-1185">Reference proteome</keyword>
<feature type="region of interest" description="Disordered" evidence="1">
    <location>
        <begin position="1"/>
        <end position="46"/>
    </location>
</feature>
<dbReference type="SUPFAM" id="SSF51197">
    <property type="entry name" value="Clavaminate synthase-like"/>
    <property type="match status" value="1"/>
</dbReference>
<proteinExistence type="predicted"/>
<dbReference type="AlphaFoldDB" id="A0A4R0RD88"/>
<name>A0A4R0RD88_9APHY</name>
<dbReference type="Proteomes" id="UP000292702">
    <property type="component" value="Unassembled WGS sequence"/>
</dbReference>
<evidence type="ECO:0000313" key="3">
    <source>
        <dbReference type="Proteomes" id="UP000292702"/>
    </source>
</evidence>
<dbReference type="Gene3D" id="2.60.120.650">
    <property type="entry name" value="Cupin"/>
    <property type="match status" value="1"/>
</dbReference>
<feature type="compositionally biased region" description="Basic and acidic residues" evidence="1">
    <location>
        <begin position="1"/>
        <end position="18"/>
    </location>
</feature>
<organism evidence="2 3">
    <name type="scientific">Steccherinum ochraceum</name>
    <dbReference type="NCBI Taxonomy" id="92696"/>
    <lineage>
        <taxon>Eukaryota</taxon>
        <taxon>Fungi</taxon>
        <taxon>Dikarya</taxon>
        <taxon>Basidiomycota</taxon>
        <taxon>Agaricomycotina</taxon>
        <taxon>Agaricomycetes</taxon>
        <taxon>Polyporales</taxon>
        <taxon>Steccherinaceae</taxon>
        <taxon>Steccherinum</taxon>
    </lineage>
</organism>